<dbReference type="RefSeq" id="WP_386763408.1">
    <property type="nucleotide sequence ID" value="NZ_JBHSTI010000002.1"/>
</dbReference>
<accession>A0ABW1SXL2</accession>
<dbReference type="Gene3D" id="1.10.3720.10">
    <property type="entry name" value="MetI-like"/>
    <property type="match status" value="1"/>
</dbReference>
<dbReference type="Pfam" id="PF00528">
    <property type="entry name" value="BPD_transp_1"/>
    <property type="match status" value="1"/>
</dbReference>
<proteinExistence type="inferred from homology"/>
<evidence type="ECO:0000256" key="6">
    <source>
        <dbReference type="ARBA" id="ARBA00022989"/>
    </source>
</evidence>
<dbReference type="PANTHER" id="PTHR42929:SF1">
    <property type="entry name" value="INNER MEMBRANE ABC TRANSPORTER PERMEASE PROTEIN YDCU-RELATED"/>
    <property type="match status" value="1"/>
</dbReference>
<dbReference type="Proteomes" id="UP001596138">
    <property type="component" value="Unassembled WGS sequence"/>
</dbReference>
<name>A0ABW1SXL2_9ACTN</name>
<dbReference type="InterPro" id="IPR000515">
    <property type="entry name" value="MetI-like"/>
</dbReference>
<comment type="subcellular location">
    <subcellularLocation>
        <location evidence="1 8">Cell membrane</location>
        <topology evidence="1 8">Multi-pass membrane protein</topology>
    </subcellularLocation>
</comment>
<sequence length="297" mass="32333">MASQTVSRPAADGGPGPLRRVQSRLHRRPGLRVSALLALPMTWMLLIYLIPLALIFVTAFWTTDSFTGLLQRSFSLENFQDIFTDPNYYLMVVRTVGIAAAVTVLCVLIGLPMAFFMARVASPRWQPALVALVLTPLWASYLVKVYAWRTILAPEGPAESWLGASPGYGLPAVALTLTYLWLPYMILPIYAGLANMRGSFLDAASDLGARPWLTFRTIVLPMVWPSVVAGSIFTFSLSLGDYITVQLVGGSSLMIGNAIYQNFSVSLPFAAALATIPVIVMVGYLLAVRRTGALDNL</sequence>
<feature type="transmembrane region" description="Helical" evidence="8">
    <location>
        <begin position="128"/>
        <end position="148"/>
    </location>
</feature>
<feature type="transmembrane region" description="Helical" evidence="8">
    <location>
        <begin position="168"/>
        <end position="193"/>
    </location>
</feature>
<feature type="domain" description="ABC transmembrane type-1" evidence="9">
    <location>
        <begin position="92"/>
        <end position="288"/>
    </location>
</feature>
<keyword evidence="6 8" id="KW-1133">Transmembrane helix</keyword>
<dbReference type="SUPFAM" id="SSF161098">
    <property type="entry name" value="MetI-like"/>
    <property type="match status" value="1"/>
</dbReference>
<reference evidence="11" key="1">
    <citation type="journal article" date="2019" name="Int. J. Syst. Evol. Microbiol.">
        <title>The Global Catalogue of Microorganisms (GCM) 10K type strain sequencing project: providing services to taxonomists for standard genome sequencing and annotation.</title>
        <authorList>
            <consortium name="The Broad Institute Genomics Platform"/>
            <consortium name="The Broad Institute Genome Sequencing Center for Infectious Disease"/>
            <person name="Wu L."/>
            <person name="Ma J."/>
        </authorList>
    </citation>
    <scope>NUCLEOTIDE SEQUENCE [LARGE SCALE GENOMIC DNA]</scope>
    <source>
        <strain evidence="11">CGMCC 4.7317</strain>
    </source>
</reference>
<evidence type="ECO:0000313" key="11">
    <source>
        <dbReference type="Proteomes" id="UP001596138"/>
    </source>
</evidence>
<dbReference type="InterPro" id="IPR035906">
    <property type="entry name" value="MetI-like_sf"/>
</dbReference>
<evidence type="ECO:0000256" key="8">
    <source>
        <dbReference type="RuleBase" id="RU363032"/>
    </source>
</evidence>
<evidence type="ECO:0000256" key="7">
    <source>
        <dbReference type="ARBA" id="ARBA00023136"/>
    </source>
</evidence>
<evidence type="ECO:0000256" key="4">
    <source>
        <dbReference type="ARBA" id="ARBA00022475"/>
    </source>
</evidence>
<evidence type="ECO:0000256" key="5">
    <source>
        <dbReference type="ARBA" id="ARBA00022692"/>
    </source>
</evidence>
<dbReference type="PANTHER" id="PTHR42929">
    <property type="entry name" value="INNER MEMBRANE ABC TRANSPORTER PERMEASE PROTEIN YDCU-RELATED-RELATED"/>
    <property type="match status" value="1"/>
</dbReference>
<organism evidence="10 11">
    <name type="scientific">Longivirga aurantiaca</name>
    <dbReference type="NCBI Taxonomy" id="1837743"/>
    <lineage>
        <taxon>Bacteria</taxon>
        <taxon>Bacillati</taxon>
        <taxon>Actinomycetota</taxon>
        <taxon>Actinomycetes</taxon>
        <taxon>Sporichthyales</taxon>
        <taxon>Sporichthyaceae</taxon>
        <taxon>Longivirga</taxon>
    </lineage>
</organism>
<protein>
    <submittedName>
        <fullName evidence="10">ABC transporter permease</fullName>
    </submittedName>
</protein>
<feature type="transmembrane region" description="Helical" evidence="8">
    <location>
        <begin position="213"/>
        <end position="236"/>
    </location>
</feature>
<evidence type="ECO:0000256" key="2">
    <source>
        <dbReference type="ARBA" id="ARBA00007069"/>
    </source>
</evidence>
<evidence type="ECO:0000256" key="1">
    <source>
        <dbReference type="ARBA" id="ARBA00004651"/>
    </source>
</evidence>
<comment type="similarity">
    <text evidence="2">Belongs to the binding-protein-dependent transport system permease family. CysTW subfamily.</text>
</comment>
<keyword evidence="5 8" id="KW-0812">Transmembrane</keyword>
<keyword evidence="11" id="KW-1185">Reference proteome</keyword>
<keyword evidence="3 8" id="KW-0813">Transport</keyword>
<feature type="transmembrane region" description="Helical" evidence="8">
    <location>
        <begin position="88"/>
        <end position="116"/>
    </location>
</feature>
<dbReference type="EMBL" id="JBHSTI010000002">
    <property type="protein sequence ID" value="MFC6236362.1"/>
    <property type="molecule type" value="Genomic_DNA"/>
</dbReference>
<keyword evidence="4" id="KW-1003">Cell membrane</keyword>
<dbReference type="PROSITE" id="PS50928">
    <property type="entry name" value="ABC_TM1"/>
    <property type="match status" value="1"/>
</dbReference>
<evidence type="ECO:0000259" key="9">
    <source>
        <dbReference type="PROSITE" id="PS50928"/>
    </source>
</evidence>
<feature type="transmembrane region" description="Helical" evidence="8">
    <location>
        <begin position="33"/>
        <end position="61"/>
    </location>
</feature>
<feature type="transmembrane region" description="Helical" evidence="8">
    <location>
        <begin position="267"/>
        <end position="287"/>
    </location>
</feature>
<evidence type="ECO:0000313" key="10">
    <source>
        <dbReference type="EMBL" id="MFC6236362.1"/>
    </source>
</evidence>
<dbReference type="CDD" id="cd06261">
    <property type="entry name" value="TM_PBP2"/>
    <property type="match status" value="1"/>
</dbReference>
<keyword evidence="7 8" id="KW-0472">Membrane</keyword>
<gene>
    <name evidence="10" type="ORF">ACFQGU_00610</name>
</gene>
<comment type="caution">
    <text evidence="10">The sequence shown here is derived from an EMBL/GenBank/DDBJ whole genome shotgun (WGS) entry which is preliminary data.</text>
</comment>
<evidence type="ECO:0000256" key="3">
    <source>
        <dbReference type="ARBA" id="ARBA00022448"/>
    </source>
</evidence>